<dbReference type="STRING" id="988821.SAMN05421867_12156"/>
<proteinExistence type="predicted"/>
<evidence type="ECO:0000313" key="1">
    <source>
        <dbReference type="EMBL" id="SFB40421.1"/>
    </source>
</evidence>
<dbReference type="AlphaFoldDB" id="A0A1I1AQW3"/>
<dbReference type="EMBL" id="FOKA01000021">
    <property type="protein sequence ID" value="SFB40421.1"/>
    <property type="molecule type" value="Genomic_DNA"/>
</dbReference>
<protein>
    <submittedName>
        <fullName evidence="1">Uncharacterized protein</fullName>
    </submittedName>
</protein>
<dbReference type="Proteomes" id="UP000199012">
    <property type="component" value="Unassembled WGS sequence"/>
</dbReference>
<evidence type="ECO:0000313" key="2">
    <source>
        <dbReference type="Proteomes" id="UP000199012"/>
    </source>
</evidence>
<sequence>MREVRLWDEEERRRANYVDDLVRHADVLKELGSLQRRAQTVRWWQLAEQLDLRRALRRTEDDLARVSAQIDDPELRRTIVAALIGRAVSQARQHSHRNTFHPEVLDELDRVVAAARSSLERTTPAAAGGFQGMTTHRKDVFVTQLPALAELLDEAAIRAYSVDTVEALARIASDEEMLTWVGDDQCVVQHRASGLRQHFWADRVPVPGRIGVFGATNARTYKVASLVDEPDPGPWECFVGLGIGTRLYRAGAELMPGVRWWSSVAKAPAVAVRRRLHAEDPYIWHWSECTWCYEQTPEGWAGLPREAFAQHP</sequence>
<gene>
    <name evidence="1" type="ORF">SAMN05421867_12156</name>
</gene>
<name>A0A1I1AQW3_9CELL</name>
<accession>A0A1I1AQW3</accession>
<keyword evidence="2" id="KW-1185">Reference proteome</keyword>
<reference evidence="2" key="1">
    <citation type="submission" date="2016-10" db="EMBL/GenBank/DDBJ databases">
        <authorList>
            <person name="Varghese N."/>
            <person name="Submissions S."/>
        </authorList>
    </citation>
    <scope>NUCLEOTIDE SEQUENCE [LARGE SCALE GENOMIC DNA]</scope>
    <source>
        <strain evidence="2">CGMCC 4.6945</strain>
    </source>
</reference>
<organism evidence="1 2">
    <name type="scientific">Cellulomonas marina</name>
    <dbReference type="NCBI Taxonomy" id="988821"/>
    <lineage>
        <taxon>Bacteria</taxon>
        <taxon>Bacillati</taxon>
        <taxon>Actinomycetota</taxon>
        <taxon>Actinomycetes</taxon>
        <taxon>Micrococcales</taxon>
        <taxon>Cellulomonadaceae</taxon>
        <taxon>Cellulomonas</taxon>
    </lineage>
</organism>